<dbReference type="RefSeq" id="WP_269884070.1">
    <property type="nucleotide sequence ID" value="NZ_JAQAGZ010000018.1"/>
</dbReference>
<evidence type="ECO:0000313" key="1">
    <source>
        <dbReference type="EMBL" id="MCZ8515539.1"/>
    </source>
</evidence>
<name>A0ABT4QF75_9BACL</name>
<organism evidence="1 2">
    <name type="scientific">Paenibacillus gyeongsangnamensis</name>
    <dbReference type="NCBI Taxonomy" id="3388067"/>
    <lineage>
        <taxon>Bacteria</taxon>
        <taxon>Bacillati</taxon>
        <taxon>Bacillota</taxon>
        <taxon>Bacilli</taxon>
        <taxon>Bacillales</taxon>
        <taxon>Paenibacillaceae</taxon>
        <taxon>Paenibacillus</taxon>
    </lineage>
</organism>
<sequence>MEALDSMGARAKGYGKLSPYEEHLFWLEVLEDHAIFLHDHLAPQEQEWIRQAADYIRAFREAVRRLELLDPGLTEGSPEMKEVSGAVYPAVAGYFRLEGRMQSLRLWNCVNVNLTPTYFNGTLNENQEYLRLLSFYRRGERPVELPLTALLDLWLEDQLGHAVLLRNVLDPVELRLSAQADAYAEAFQGMMVKNREMKSYERFTPSGFPAQQQFAGEVLTLVKEFYDYVQRVIARYQEAKVLTRTTLRFLEHHLPESCYFMRKLSLYLPGAESAEGCPLVKPSFATETEV</sequence>
<proteinExistence type="predicted"/>
<dbReference type="SUPFAM" id="SSF158430">
    <property type="entry name" value="Bacillus cereus metalloprotein-like"/>
    <property type="match status" value="2"/>
</dbReference>
<comment type="caution">
    <text evidence="1">The sequence shown here is derived from an EMBL/GenBank/DDBJ whole genome shotgun (WGS) entry which is preliminary data.</text>
</comment>
<dbReference type="InterPro" id="IPR021328">
    <property type="entry name" value="CotB-like"/>
</dbReference>
<gene>
    <name evidence="1" type="ORF">O9H85_24655</name>
</gene>
<dbReference type="EMBL" id="JAQAGZ010000018">
    <property type="protein sequence ID" value="MCZ8515539.1"/>
    <property type="molecule type" value="Genomic_DNA"/>
</dbReference>
<dbReference type="Pfam" id="PF11155">
    <property type="entry name" value="DUF2935"/>
    <property type="match status" value="2"/>
</dbReference>
<keyword evidence="2" id="KW-1185">Reference proteome</keyword>
<evidence type="ECO:0000313" key="2">
    <source>
        <dbReference type="Proteomes" id="UP001527882"/>
    </source>
</evidence>
<accession>A0ABT4QF75</accession>
<dbReference type="Gene3D" id="1.20.1260.120">
    <property type="entry name" value="Protein of unknown function DUF2935"/>
    <property type="match status" value="1"/>
</dbReference>
<protein>
    <submittedName>
        <fullName evidence="1">DUF2935 domain-containing protein</fullName>
    </submittedName>
</protein>
<dbReference type="Proteomes" id="UP001527882">
    <property type="component" value="Unassembled WGS sequence"/>
</dbReference>
<reference evidence="1 2" key="1">
    <citation type="submission" date="2022-12" db="EMBL/GenBank/DDBJ databases">
        <title>Draft genome sequence of Paenibacillus sp. dW9.</title>
        <authorList>
            <person name="Choi E.-W."/>
            <person name="Kim D.-U."/>
        </authorList>
    </citation>
    <scope>NUCLEOTIDE SEQUENCE [LARGE SCALE GENOMIC DNA]</scope>
    <source>
        <strain evidence="2">dW9</strain>
    </source>
</reference>